<dbReference type="InterPro" id="IPR003593">
    <property type="entry name" value="AAA+_ATPase"/>
</dbReference>
<evidence type="ECO:0000313" key="3">
    <source>
        <dbReference type="Proteomes" id="UP000756132"/>
    </source>
</evidence>
<reference evidence="2" key="2">
    <citation type="journal article" date="2022" name="Microb. Genom.">
        <title>A chromosome-scale genome assembly of the tomato pathogen Cladosporium fulvum reveals a compartmentalized genome architecture and the presence of a dispensable chromosome.</title>
        <authorList>
            <person name="Zaccaron A.Z."/>
            <person name="Chen L.H."/>
            <person name="Samaras A."/>
            <person name="Stergiopoulos I."/>
        </authorList>
    </citation>
    <scope>NUCLEOTIDE SEQUENCE</scope>
    <source>
        <strain evidence="2">Race5_Kim</strain>
    </source>
</reference>
<dbReference type="RefSeq" id="XP_047764523.1">
    <property type="nucleotide sequence ID" value="XM_047909030.1"/>
</dbReference>
<dbReference type="PANTHER" id="PTHR46411:SF3">
    <property type="entry name" value="AAA+ ATPASE DOMAIN-CONTAINING PROTEIN"/>
    <property type="match status" value="1"/>
</dbReference>
<accession>A0A9Q8URW9</accession>
<dbReference type="GO" id="GO:0016887">
    <property type="term" value="F:ATP hydrolysis activity"/>
    <property type="evidence" value="ECO:0007669"/>
    <property type="project" value="InterPro"/>
</dbReference>
<dbReference type="SMART" id="SM00382">
    <property type="entry name" value="AAA"/>
    <property type="match status" value="1"/>
</dbReference>
<feature type="domain" description="AAA+ ATPase" evidence="1">
    <location>
        <begin position="29"/>
        <end position="153"/>
    </location>
</feature>
<sequence length="155" mass="17101">MNLIGRRCHRVSVDRLTLKLLTLIEGKGQGVAVMLHGPPGVGKTLTAETIALATGRPLFTVSVAEIGIEPPEVERKLSDVFADAARWGAVLFIDEADVFVEERTKFDLKRNAMVSVFLRCLEYYDGIIIMTTTNRITSINVAVQSRIIWPSSTTI</sequence>
<evidence type="ECO:0000259" key="1">
    <source>
        <dbReference type="SMART" id="SM00382"/>
    </source>
</evidence>
<dbReference type="SUPFAM" id="SSF52540">
    <property type="entry name" value="P-loop containing nucleoside triphosphate hydrolases"/>
    <property type="match status" value="1"/>
</dbReference>
<dbReference type="GeneID" id="71989760"/>
<dbReference type="InterPro" id="IPR027417">
    <property type="entry name" value="P-loop_NTPase"/>
</dbReference>
<name>A0A9Q8URW9_PASFU</name>
<dbReference type="EMBL" id="CP090169">
    <property type="protein sequence ID" value="UJO20157.1"/>
    <property type="molecule type" value="Genomic_DNA"/>
</dbReference>
<dbReference type="AlphaFoldDB" id="A0A9Q8URW9"/>
<evidence type="ECO:0000313" key="2">
    <source>
        <dbReference type="EMBL" id="UJO20157.1"/>
    </source>
</evidence>
<dbReference type="Gene3D" id="3.40.50.300">
    <property type="entry name" value="P-loop containing nucleotide triphosphate hydrolases"/>
    <property type="match status" value="1"/>
</dbReference>
<dbReference type="InterPro" id="IPR003959">
    <property type="entry name" value="ATPase_AAA_core"/>
</dbReference>
<organism evidence="2 3">
    <name type="scientific">Passalora fulva</name>
    <name type="common">Tomato leaf mold</name>
    <name type="synonym">Cladosporium fulvum</name>
    <dbReference type="NCBI Taxonomy" id="5499"/>
    <lineage>
        <taxon>Eukaryota</taxon>
        <taxon>Fungi</taxon>
        <taxon>Dikarya</taxon>
        <taxon>Ascomycota</taxon>
        <taxon>Pezizomycotina</taxon>
        <taxon>Dothideomycetes</taxon>
        <taxon>Dothideomycetidae</taxon>
        <taxon>Mycosphaerellales</taxon>
        <taxon>Mycosphaerellaceae</taxon>
        <taxon>Fulvia</taxon>
    </lineage>
</organism>
<dbReference type="OrthoDB" id="10042665at2759"/>
<dbReference type="GO" id="GO:0005524">
    <property type="term" value="F:ATP binding"/>
    <property type="evidence" value="ECO:0007669"/>
    <property type="project" value="InterPro"/>
</dbReference>
<protein>
    <recommendedName>
        <fullName evidence="1">AAA+ ATPase domain-containing protein</fullName>
    </recommendedName>
</protein>
<dbReference type="PANTHER" id="PTHR46411">
    <property type="entry name" value="FAMILY ATPASE, PUTATIVE-RELATED"/>
    <property type="match status" value="1"/>
</dbReference>
<dbReference type="CDD" id="cd19481">
    <property type="entry name" value="RecA-like_protease"/>
    <property type="match status" value="1"/>
</dbReference>
<gene>
    <name evidence="2" type="ORF">CLAFUR5_09882</name>
</gene>
<dbReference type="Pfam" id="PF00004">
    <property type="entry name" value="AAA"/>
    <property type="match status" value="1"/>
</dbReference>
<reference evidence="2" key="1">
    <citation type="submission" date="2021-12" db="EMBL/GenBank/DDBJ databases">
        <authorList>
            <person name="Zaccaron A."/>
            <person name="Stergiopoulos I."/>
        </authorList>
    </citation>
    <scope>NUCLEOTIDE SEQUENCE</scope>
    <source>
        <strain evidence="2">Race5_Kim</strain>
    </source>
</reference>
<dbReference type="KEGG" id="ffu:CLAFUR5_09882"/>
<proteinExistence type="predicted"/>
<dbReference type="Proteomes" id="UP000756132">
    <property type="component" value="Chromosome 7"/>
</dbReference>
<keyword evidence="3" id="KW-1185">Reference proteome</keyword>